<keyword evidence="1" id="KW-0732">Signal</keyword>
<proteinExistence type="predicted"/>
<accession>A0AB39Z2Q5</accession>
<dbReference type="Proteomes" id="UP001652628">
    <property type="component" value="Chromosome 2R"/>
</dbReference>
<organism evidence="2 3">
    <name type="scientific">Drosophila suzukii</name>
    <name type="common">Spotted-wing drosophila fruit fly</name>
    <dbReference type="NCBI Taxonomy" id="28584"/>
    <lineage>
        <taxon>Eukaryota</taxon>
        <taxon>Metazoa</taxon>
        <taxon>Ecdysozoa</taxon>
        <taxon>Arthropoda</taxon>
        <taxon>Hexapoda</taxon>
        <taxon>Insecta</taxon>
        <taxon>Pterygota</taxon>
        <taxon>Neoptera</taxon>
        <taxon>Endopterygota</taxon>
        <taxon>Diptera</taxon>
        <taxon>Brachycera</taxon>
        <taxon>Muscomorpha</taxon>
        <taxon>Ephydroidea</taxon>
        <taxon>Drosophilidae</taxon>
        <taxon>Drosophila</taxon>
        <taxon>Sophophora</taxon>
    </lineage>
</organism>
<dbReference type="InterPro" id="IPR006601">
    <property type="entry name" value="Uncharacterised_DM11_DROME"/>
</dbReference>
<evidence type="ECO:0000256" key="1">
    <source>
        <dbReference type="SAM" id="SignalP"/>
    </source>
</evidence>
<dbReference type="SMART" id="SM00675">
    <property type="entry name" value="DM11"/>
    <property type="match status" value="1"/>
</dbReference>
<sequence length="202" mass="23867">MNRGLFKIWQLLILFDSIQSSMEIKYEFIMEDERIFTACSDEPPQTLDVHGLLDFSENTFDMDESGVTISGNTTIIWDIQPSDRVQLAVSVLYFDRGTWQPTTLNLMYNDFCKLLFDQNQFWYDSFTKHIINSAEIKEKCFRVKGTIIMFETYSVDLIFSIGFPLKNGRYKILYRFTAFDKNVKRPNDICFEIRGDFKKLRN</sequence>
<keyword evidence="2" id="KW-1185">Reference proteome</keyword>
<feature type="chain" id="PRO_5045704111" evidence="1">
    <location>
        <begin position="21"/>
        <end position="202"/>
    </location>
</feature>
<name>A0AB39Z2Q5_DROSZ</name>
<dbReference type="AlphaFoldDB" id="A0AB39Z2Q5"/>
<gene>
    <name evidence="3" type="primary">LOC108008237</name>
</gene>
<dbReference type="GeneID" id="108008237"/>
<dbReference type="RefSeq" id="XP_016927517.2">
    <property type="nucleotide sequence ID" value="XM_017072028.3"/>
</dbReference>
<protein>
    <submittedName>
        <fullName evidence="3">Uncharacterized protein</fullName>
    </submittedName>
</protein>
<feature type="signal peptide" evidence="1">
    <location>
        <begin position="1"/>
        <end position="20"/>
    </location>
</feature>
<evidence type="ECO:0000313" key="3">
    <source>
        <dbReference type="RefSeq" id="XP_016927517.2"/>
    </source>
</evidence>
<reference evidence="3" key="1">
    <citation type="submission" date="2025-08" db="UniProtKB">
        <authorList>
            <consortium name="RefSeq"/>
        </authorList>
    </citation>
    <scope>IDENTIFICATION</scope>
</reference>
<evidence type="ECO:0000313" key="2">
    <source>
        <dbReference type="Proteomes" id="UP001652628"/>
    </source>
</evidence>